<dbReference type="RefSeq" id="WP_075665392.1">
    <property type="nucleotide sequence ID" value="NZ_LBFC01000006.1"/>
</dbReference>
<accession>A0ABX3IKB5</accession>
<comment type="caution">
    <text evidence="1">The sequence shown here is derived from an EMBL/GenBank/DDBJ whole genome shotgun (WGS) entry which is preliminary data.</text>
</comment>
<proteinExistence type="predicted"/>
<gene>
    <name evidence="1" type="ORF">XJ44_01950</name>
</gene>
<evidence type="ECO:0008006" key="3">
    <source>
        <dbReference type="Google" id="ProtNLM"/>
    </source>
</evidence>
<sequence length="141" mass="16408">MKKCNRCGRKADFFLIVDIDIAKKEIAFCKSCLEETIKYDTTKYTKAGVELIAAHIEYAEDIFSESTKFIVNNVEILTLMPLAVQSALFKHDELTKKRLIKDIQQRQLFFLKQKLNKALKSEQYNIAKKIKEQIDNLSNQE</sequence>
<evidence type="ECO:0000313" key="1">
    <source>
        <dbReference type="EMBL" id="ONN27758.1"/>
    </source>
</evidence>
<dbReference type="Proteomes" id="UP000242616">
    <property type="component" value="Unassembled WGS sequence"/>
</dbReference>
<dbReference type="EMBL" id="LBFC01000006">
    <property type="protein sequence ID" value="ONN27758.1"/>
    <property type="molecule type" value="Genomic_DNA"/>
</dbReference>
<name>A0ABX3IKB5_9BACT</name>
<organism evidence="1 2">
    <name type="scientific">Thermosipho affectus</name>
    <dbReference type="NCBI Taxonomy" id="660294"/>
    <lineage>
        <taxon>Bacteria</taxon>
        <taxon>Thermotogati</taxon>
        <taxon>Thermotogota</taxon>
        <taxon>Thermotogae</taxon>
        <taxon>Thermotogales</taxon>
        <taxon>Fervidobacteriaceae</taxon>
        <taxon>Thermosipho</taxon>
    </lineage>
</organism>
<evidence type="ECO:0000313" key="2">
    <source>
        <dbReference type="Proteomes" id="UP000242616"/>
    </source>
</evidence>
<protein>
    <recommendedName>
        <fullName evidence="3">UVR domain-containing protein</fullName>
    </recommendedName>
</protein>
<keyword evidence="2" id="KW-1185">Reference proteome</keyword>
<reference evidence="1 2" key="1">
    <citation type="submission" date="2015-06" db="EMBL/GenBank/DDBJ databases">
        <title>Genome sequencing of Thermotogales isolates from hydrothermal vents.</title>
        <authorList>
            <person name="Haverkamp T.H."/>
            <person name="Kublanov I.V."/>
            <person name="Nesbo C.L."/>
        </authorList>
    </citation>
    <scope>NUCLEOTIDE SEQUENCE [LARGE SCALE GENOMIC DNA]</scope>
    <source>
        <strain evidence="2">ik275mar</strain>
    </source>
</reference>